<gene>
    <name evidence="1" type="ORF">GCM10009827_117250</name>
</gene>
<dbReference type="Proteomes" id="UP001501470">
    <property type="component" value="Unassembled WGS sequence"/>
</dbReference>
<name>A0ABN2DGT3_9ACTN</name>
<evidence type="ECO:0000313" key="1">
    <source>
        <dbReference type="EMBL" id="GAA1575904.1"/>
    </source>
</evidence>
<reference evidence="1 2" key="1">
    <citation type="journal article" date="2019" name="Int. J. Syst. Evol. Microbiol.">
        <title>The Global Catalogue of Microorganisms (GCM) 10K type strain sequencing project: providing services to taxonomists for standard genome sequencing and annotation.</title>
        <authorList>
            <consortium name="The Broad Institute Genomics Platform"/>
            <consortium name="The Broad Institute Genome Sequencing Center for Infectious Disease"/>
            <person name="Wu L."/>
            <person name="Ma J."/>
        </authorList>
    </citation>
    <scope>NUCLEOTIDE SEQUENCE [LARGE SCALE GENOMIC DNA]</scope>
    <source>
        <strain evidence="1 2">JCM 15933</strain>
    </source>
</reference>
<keyword evidence="2" id="KW-1185">Reference proteome</keyword>
<organism evidence="1 2">
    <name type="scientific">Dactylosporangium maewongense</name>
    <dbReference type="NCBI Taxonomy" id="634393"/>
    <lineage>
        <taxon>Bacteria</taxon>
        <taxon>Bacillati</taxon>
        <taxon>Actinomycetota</taxon>
        <taxon>Actinomycetes</taxon>
        <taxon>Micromonosporales</taxon>
        <taxon>Micromonosporaceae</taxon>
        <taxon>Dactylosporangium</taxon>
    </lineage>
</organism>
<protein>
    <recommendedName>
        <fullName evidence="3">Transposase</fullName>
    </recommendedName>
</protein>
<evidence type="ECO:0000313" key="2">
    <source>
        <dbReference type="Proteomes" id="UP001501470"/>
    </source>
</evidence>
<dbReference type="EMBL" id="BAAAQD010000056">
    <property type="protein sequence ID" value="GAA1575904.1"/>
    <property type="molecule type" value="Genomic_DNA"/>
</dbReference>
<evidence type="ECO:0008006" key="3">
    <source>
        <dbReference type="Google" id="ProtNLM"/>
    </source>
</evidence>
<comment type="caution">
    <text evidence="1">The sequence shown here is derived from an EMBL/GenBank/DDBJ whole genome shotgun (WGS) entry which is preliminary data.</text>
</comment>
<proteinExistence type="predicted"/>
<accession>A0ABN2DGT3</accession>
<sequence>MGVDQEGYAQLKVALPSPHRPLCTSEETHQMSRVVIGMDPHKRSATIEVIDERELDGLFQGFSGRKRSGIA</sequence>